<dbReference type="Proteomes" id="UP000638648">
    <property type="component" value="Unassembled WGS sequence"/>
</dbReference>
<evidence type="ECO:0000313" key="1">
    <source>
        <dbReference type="EMBL" id="MBE1609067.1"/>
    </source>
</evidence>
<dbReference type="EMBL" id="JADBEM010000001">
    <property type="protein sequence ID" value="MBE1609067.1"/>
    <property type="molecule type" value="Genomic_DNA"/>
</dbReference>
<dbReference type="Pfam" id="PF04655">
    <property type="entry name" value="APH_6_hur"/>
    <property type="match status" value="1"/>
</dbReference>
<proteinExistence type="predicted"/>
<organism evidence="1 2">
    <name type="scientific">Actinopolymorpha pittospori</name>
    <dbReference type="NCBI Taxonomy" id="648752"/>
    <lineage>
        <taxon>Bacteria</taxon>
        <taxon>Bacillati</taxon>
        <taxon>Actinomycetota</taxon>
        <taxon>Actinomycetes</taxon>
        <taxon>Propionibacteriales</taxon>
        <taxon>Actinopolymorphaceae</taxon>
        <taxon>Actinopolymorpha</taxon>
    </lineage>
</organism>
<reference evidence="1" key="1">
    <citation type="submission" date="2020-10" db="EMBL/GenBank/DDBJ databases">
        <title>Sequencing the genomes of 1000 actinobacteria strains.</title>
        <authorList>
            <person name="Klenk H.-P."/>
        </authorList>
    </citation>
    <scope>NUCLEOTIDE SEQUENCE</scope>
    <source>
        <strain evidence="1">DSM 45354</strain>
    </source>
</reference>
<dbReference type="InterPro" id="IPR011009">
    <property type="entry name" value="Kinase-like_dom_sf"/>
</dbReference>
<accession>A0A927MZJ0</accession>
<dbReference type="AlphaFoldDB" id="A0A927MZJ0"/>
<protein>
    <submittedName>
        <fullName evidence="1">Streptomycin 6-kinase</fullName>
    </submittedName>
</protein>
<gene>
    <name evidence="1" type="ORF">HEB94_005915</name>
</gene>
<keyword evidence="2" id="KW-1185">Reference proteome</keyword>
<dbReference type="RefSeq" id="WP_192752717.1">
    <property type="nucleotide sequence ID" value="NZ_BAABJL010000273.1"/>
</dbReference>
<evidence type="ECO:0000313" key="2">
    <source>
        <dbReference type="Proteomes" id="UP000638648"/>
    </source>
</evidence>
<comment type="caution">
    <text evidence="1">The sequence shown here is derived from an EMBL/GenBank/DDBJ whole genome shotgun (WGS) entry which is preliminary data.</text>
</comment>
<dbReference type="InterPro" id="IPR006748">
    <property type="entry name" value="NH2Glyco/OHUrea_AB-resist_kin"/>
</dbReference>
<dbReference type="GO" id="GO:0016773">
    <property type="term" value="F:phosphotransferase activity, alcohol group as acceptor"/>
    <property type="evidence" value="ECO:0007669"/>
    <property type="project" value="InterPro"/>
</dbReference>
<dbReference type="GO" id="GO:0019748">
    <property type="term" value="P:secondary metabolic process"/>
    <property type="evidence" value="ECO:0007669"/>
    <property type="project" value="InterPro"/>
</dbReference>
<sequence>MSQADPHALAVPALFRDALLESQGERAREWLNRLPEIVTGLLERWSCEIAGPTMSGWAGVVVPVRRLDGSGAMVKISPPYDVPQFEATTLATWAGRGAVLLWERDEENAAMLLEQLRPESLTTVPDADEAMTIIGRLARRLAVPAPPELPRMEPVFEQWAIELPAMSAAAGHPLPARVVDAAIATCAELGPGQPDTVQHGDLNQSNVLRGTREDWLAIDPLGYVGDIAFECLTHLRDRWTELRDLSDPEQALRRRIDIFADAAEIDVARALRWTQARAVQSSLRMGPTEGPRDVGGVHDWMATTLAD</sequence>
<dbReference type="SUPFAM" id="SSF56112">
    <property type="entry name" value="Protein kinase-like (PK-like)"/>
    <property type="match status" value="1"/>
</dbReference>
<name>A0A927MZJ0_9ACTN</name>